<keyword evidence="5" id="KW-1133">Transmembrane helix</keyword>
<dbReference type="GO" id="GO:0005829">
    <property type="term" value="C:cytosol"/>
    <property type="evidence" value="ECO:0007669"/>
    <property type="project" value="TreeGrafter"/>
</dbReference>
<comment type="subunit">
    <text evidence="3">DNA polymerase III contains a core (composed of alpha, epsilon and theta chains) that associates with a tau subunit. This core dimerizes to form the POLIII' complex. PolIII' associates with the gamma complex (composed of gamma, delta, delta', psi and chi chains) and with the beta chain to form the complete DNA polymerase III complex.</text>
</comment>
<dbReference type="GO" id="GO:0003887">
    <property type="term" value="F:DNA-directed DNA polymerase activity"/>
    <property type="evidence" value="ECO:0007669"/>
    <property type="project" value="UniProtKB-EC"/>
</dbReference>
<evidence type="ECO:0000256" key="1">
    <source>
        <dbReference type="ARBA" id="ARBA00012417"/>
    </source>
</evidence>
<dbReference type="Gene3D" id="3.30.420.10">
    <property type="entry name" value="Ribonuclease H-like superfamily/Ribonuclease H"/>
    <property type="match status" value="1"/>
</dbReference>
<keyword evidence="8" id="KW-1185">Reference proteome</keyword>
<dbReference type="EMBL" id="CYSD01000012">
    <property type="protein sequence ID" value="CUH75695.1"/>
    <property type="molecule type" value="Genomic_DNA"/>
</dbReference>
<sequence>MVELTRDHPDRVSERASTLAPAKPEESRLYQKLGLRRRFALFFAAIALGGSAILALALWFGHQRAGGPVEGYVIAWLLASLGLAGLSTWIGSLFDDHVAKPILALTNELETRAEADVSRAIDDRAAPHLGALAPAARALHAVLEDTRTSQKRAVAQQTEALETSRHQLETLVQCMPAGVLVLSSTGEVLLSDATARACLGPVGLHRQVGLYVDPAPLEAAMAELGPKPAGACCKVALTRRQQPFGTSPEITCRLSALDDAGGRLGFVALLEAEERSTEPPALTPLAYDFAAPIQQDSCGVLATRQFVVFDTETTGLDPEKDTVVQLSAVRIVNGKIQSQEVFDRLVDPERPIPARTTEIHGITNEMVKGAPKLTEVAQEFAAFCGDAVLVAHNAPFDMGFLQAQARAGGPSFDAPTLCTARLSQHLSPSLSGHTLDDLAERYDVDLPPEARHTALGDALATAEVLLKMVPRLHDRGVQGVSEAAKISAS</sequence>
<dbReference type="EC" id="2.7.7.7" evidence="1"/>
<organism evidence="7 8">
    <name type="scientific">Tritonibacter multivorans</name>
    <dbReference type="NCBI Taxonomy" id="928856"/>
    <lineage>
        <taxon>Bacteria</taxon>
        <taxon>Pseudomonadati</taxon>
        <taxon>Pseudomonadota</taxon>
        <taxon>Alphaproteobacteria</taxon>
        <taxon>Rhodobacterales</taxon>
        <taxon>Paracoccaceae</taxon>
        <taxon>Tritonibacter</taxon>
    </lineage>
</organism>
<evidence type="ECO:0000313" key="7">
    <source>
        <dbReference type="EMBL" id="CUH75695.1"/>
    </source>
</evidence>
<feature type="transmembrane region" description="Helical" evidence="5">
    <location>
        <begin position="73"/>
        <end position="94"/>
    </location>
</feature>
<evidence type="ECO:0000259" key="6">
    <source>
        <dbReference type="SMART" id="SM00479"/>
    </source>
</evidence>
<dbReference type="Pfam" id="PF00929">
    <property type="entry name" value="RNase_T"/>
    <property type="match status" value="1"/>
</dbReference>
<keyword evidence="7" id="KW-0548">Nucleotidyltransferase</keyword>
<dbReference type="InterPro" id="IPR013520">
    <property type="entry name" value="Ribonucl_H"/>
</dbReference>
<gene>
    <name evidence="7" type="primary">polC</name>
    <name evidence="7" type="ORF">TRM7557_00515</name>
</gene>
<evidence type="ECO:0000313" key="8">
    <source>
        <dbReference type="Proteomes" id="UP000052022"/>
    </source>
</evidence>
<reference evidence="7 8" key="1">
    <citation type="submission" date="2015-09" db="EMBL/GenBank/DDBJ databases">
        <authorList>
            <consortium name="Swine Surveillance"/>
        </authorList>
    </citation>
    <scope>NUCLEOTIDE SEQUENCE [LARGE SCALE GENOMIC DNA]</scope>
    <source>
        <strain evidence="7 8">CECT 7557</strain>
    </source>
</reference>
<dbReference type="AlphaFoldDB" id="A0A0P1G214"/>
<keyword evidence="5" id="KW-0472">Membrane</keyword>
<dbReference type="RefSeq" id="WP_058288645.1">
    <property type="nucleotide sequence ID" value="NZ_CYSD01000012.1"/>
</dbReference>
<feature type="domain" description="Exonuclease" evidence="6">
    <location>
        <begin position="305"/>
        <end position="474"/>
    </location>
</feature>
<dbReference type="GO" id="GO:0008408">
    <property type="term" value="F:3'-5' exonuclease activity"/>
    <property type="evidence" value="ECO:0007669"/>
    <property type="project" value="TreeGrafter"/>
</dbReference>
<dbReference type="PANTHER" id="PTHR30231:SF41">
    <property type="entry name" value="DNA POLYMERASE III SUBUNIT EPSILON"/>
    <property type="match status" value="1"/>
</dbReference>
<dbReference type="CDD" id="cd06127">
    <property type="entry name" value="DEDDh"/>
    <property type="match status" value="1"/>
</dbReference>
<keyword evidence="7" id="KW-0808">Transferase</keyword>
<evidence type="ECO:0000256" key="2">
    <source>
        <dbReference type="ARBA" id="ARBA00025483"/>
    </source>
</evidence>
<accession>A0A0P1G214</accession>
<dbReference type="SUPFAM" id="SSF53098">
    <property type="entry name" value="Ribonuclease H-like"/>
    <property type="match status" value="1"/>
</dbReference>
<evidence type="ECO:0000256" key="5">
    <source>
        <dbReference type="SAM" id="Phobius"/>
    </source>
</evidence>
<comment type="function">
    <text evidence="2">DNA polymerase III is a complex, multichain enzyme responsible for most of the replicative synthesis in bacteria. The epsilon subunit contain the editing function and is a proofreading 3'-5' exonuclease.</text>
</comment>
<dbReference type="GO" id="GO:0045004">
    <property type="term" value="P:DNA replication proofreading"/>
    <property type="evidence" value="ECO:0007669"/>
    <property type="project" value="TreeGrafter"/>
</dbReference>
<proteinExistence type="predicted"/>
<name>A0A0P1G214_9RHOB</name>
<dbReference type="Proteomes" id="UP000052022">
    <property type="component" value="Unassembled WGS sequence"/>
</dbReference>
<dbReference type="STRING" id="928856.SAMN04488049_103268"/>
<feature type="transmembrane region" description="Helical" evidence="5">
    <location>
        <begin position="39"/>
        <end position="61"/>
    </location>
</feature>
<evidence type="ECO:0000256" key="3">
    <source>
        <dbReference type="ARBA" id="ARBA00026073"/>
    </source>
</evidence>
<dbReference type="InterPro" id="IPR012337">
    <property type="entry name" value="RNaseH-like_sf"/>
</dbReference>
<dbReference type="PANTHER" id="PTHR30231">
    <property type="entry name" value="DNA POLYMERASE III SUBUNIT EPSILON"/>
    <property type="match status" value="1"/>
</dbReference>
<keyword evidence="5" id="KW-0812">Transmembrane</keyword>
<evidence type="ECO:0000256" key="4">
    <source>
        <dbReference type="ARBA" id="ARBA00049244"/>
    </source>
</evidence>
<protein>
    <recommendedName>
        <fullName evidence="1">DNA-directed DNA polymerase</fullName>
        <ecNumber evidence="1">2.7.7.7</ecNumber>
    </recommendedName>
</protein>
<comment type="catalytic activity">
    <reaction evidence="4">
        <text>DNA(n) + a 2'-deoxyribonucleoside 5'-triphosphate = DNA(n+1) + diphosphate</text>
        <dbReference type="Rhea" id="RHEA:22508"/>
        <dbReference type="Rhea" id="RHEA-COMP:17339"/>
        <dbReference type="Rhea" id="RHEA-COMP:17340"/>
        <dbReference type="ChEBI" id="CHEBI:33019"/>
        <dbReference type="ChEBI" id="CHEBI:61560"/>
        <dbReference type="ChEBI" id="CHEBI:173112"/>
        <dbReference type="EC" id="2.7.7.7"/>
    </reaction>
</comment>
<dbReference type="FunFam" id="3.30.420.10:FF:000045">
    <property type="entry name" value="3'-5' exonuclease DinG"/>
    <property type="match status" value="1"/>
</dbReference>
<dbReference type="NCBIfam" id="TIGR00573">
    <property type="entry name" value="dnaq"/>
    <property type="match status" value="1"/>
</dbReference>
<dbReference type="InterPro" id="IPR006054">
    <property type="entry name" value="DnaQ"/>
</dbReference>
<dbReference type="GO" id="GO:0003677">
    <property type="term" value="F:DNA binding"/>
    <property type="evidence" value="ECO:0007669"/>
    <property type="project" value="InterPro"/>
</dbReference>
<dbReference type="SMART" id="SM00479">
    <property type="entry name" value="EXOIII"/>
    <property type="match status" value="1"/>
</dbReference>
<dbReference type="InterPro" id="IPR036397">
    <property type="entry name" value="RNaseH_sf"/>
</dbReference>